<accession>A0ABN0STD1</accession>
<dbReference type="Proteomes" id="UP001501221">
    <property type="component" value="Unassembled WGS sequence"/>
</dbReference>
<organism evidence="2 3">
    <name type="scientific">Kangiella japonica</name>
    <dbReference type="NCBI Taxonomy" id="647384"/>
    <lineage>
        <taxon>Bacteria</taxon>
        <taxon>Pseudomonadati</taxon>
        <taxon>Pseudomonadota</taxon>
        <taxon>Gammaproteobacteria</taxon>
        <taxon>Kangiellales</taxon>
        <taxon>Kangiellaceae</taxon>
        <taxon>Kangiella</taxon>
    </lineage>
</organism>
<proteinExistence type="predicted"/>
<evidence type="ECO:0000313" key="3">
    <source>
        <dbReference type="Proteomes" id="UP001501221"/>
    </source>
</evidence>
<dbReference type="Pfam" id="PF07044">
    <property type="entry name" value="DUF1329"/>
    <property type="match status" value="1"/>
</dbReference>
<comment type="caution">
    <text evidence="2">The sequence shown here is derived from an EMBL/GenBank/DDBJ whole genome shotgun (WGS) entry which is preliminary data.</text>
</comment>
<feature type="transmembrane region" description="Helical" evidence="1">
    <location>
        <begin position="16"/>
        <end position="35"/>
    </location>
</feature>
<evidence type="ECO:0008006" key="4">
    <source>
        <dbReference type="Google" id="ProtNLM"/>
    </source>
</evidence>
<keyword evidence="1" id="KW-0812">Transmembrane</keyword>
<protein>
    <recommendedName>
        <fullName evidence="4">DUF1329 domain-containing protein</fullName>
    </recommendedName>
</protein>
<reference evidence="2 3" key="1">
    <citation type="journal article" date="2019" name="Int. J. Syst. Evol. Microbiol.">
        <title>The Global Catalogue of Microorganisms (GCM) 10K type strain sequencing project: providing services to taxonomists for standard genome sequencing and annotation.</title>
        <authorList>
            <consortium name="The Broad Institute Genomics Platform"/>
            <consortium name="The Broad Institute Genome Sequencing Center for Infectious Disease"/>
            <person name="Wu L."/>
            <person name="Ma J."/>
        </authorList>
    </citation>
    <scope>NUCLEOTIDE SEQUENCE [LARGE SCALE GENOMIC DNA]</scope>
    <source>
        <strain evidence="2 3">JCM 16211</strain>
    </source>
</reference>
<keyword evidence="3" id="KW-1185">Reference proteome</keyword>
<evidence type="ECO:0000313" key="2">
    <source>
        <dbReference type="EMBL" id="GAA0197657.1"/>
    </source>
</evidence>
<dbReference type="EMBL" id="BAAAFM010000001">
    <property type="protein sequence ID" value="GAA0197657.1"/>
    <property type="molecule type" value="Genomic_DNA"/>
</dbReference>
<gene>
    <name evidence="2" type="ORF">GCM10009123_01130</name>
</gene>
<sequence length="214" mass="23167">MAAVVSPVKCAPLNTIYSTYMGISILILLIASLAVTTQTQAKVAAEQAARLTQDLTPMGAERAGNAEGTIPAWTGGIQQVPEDYEPGEHHVDPYADEEPLLVITSNNYQDYAVNLSSGQIALLKQYPDYKIKVFPSHRSASFPKKIYDFSIKNPSRAELTPDGAGLKNAGVGVPFPIPTSGLEAIWNHLTRYRGESINASTSRLLHRLTEATTL</sequence>
<name>A0ABN0STD1_9GAMM</name>
<dbReference type="InterPro" id="IPR010752">
    <property type="entry name" value="DUF1329"/>
</dbReference>
<keyword evidence="1" id="KW-0472">Membrane</keyword>
<keyword evidence="1" id="KW-1133">Transmembrane helix</keyword>
<evidence type="ECO:0000256" key="1">
    <source>
        <dbReference type="SAM" id="Phobius"/>
    </source>
</evidence>